<evidence type="ECO:0000256" key="2">
    <source>
        <dbReference type="ARBA" id="ARBA00023043"/>
    </source>
</evidence>
<protein>
    <submittedName>
        <fullName evidence="5">Ankyrin repeat domain-containing protein</fullName>
    </submittedName>
</protein>
<organism evidence="5 6">
    <name type="scientific">Tolypocladium capitatum</name>
    <dbReference type="NCBI Taxonomy" id="45235"/>
    <lineage>
        <taxon>Eukaryota</taxon>
        <taxon>Fungi</taxon>
        <taxon>Dikarya</taxon>
        <taxon>Ascomycota</taxon>
        <taxon>Pezizomycotina</taxon>
        <taxon>Sordariomycetes</taxon>
        <taxon>Hypocreomycetidae</taxon>
        <taxon>Hypocreales</taxon>
        <taxon>Ophiocordycipitaceae</taxon>
        <taxon>Tolypocladium</taxon>
    </lineage>
</organism>
<keyword evidence="1" id="KW-0677">Repeat</keyword>
<dbReference type="EMBL" id="NRSZ01001055">
    <property type="protein sequence ID" value="PNY23702.1"/>
    <property type="molecule type" value="Genomic_DNA"/>
</dbReference>
<gene>
    <name evidence="5" type="ORF">TCAP_06348</name>
</gene>
<dbReference type="SUPFAM" id="SSF48403">
    <property type="entry name" value="Ankyrin repeat"/>
    <property type="match status" value="4"/>
</dbReference>
<evidence type="ECO:0000313" key="5">
    <source>
        <dbReference type="EMBL" id="PNY23702.1"/>
    </source>
</evidence>
<evidence type="ECO:0000256" key="3">
    <source>
        <dbReference type="PROSITE-ProRule" id="PRU00023"/>
    </source>
</evidence>
<dbReference type="PANTHER" id="PTHR24123:SF33">
    <property type="entry name" value="PROTEIN HOS4"/>
    <property type="match status" value="1"/>
</dbReference>
<keyword evidence="2 3" id="KW-0040">ANK repeat</keyword>
<sequence length="1845" mass="199599">MPALTPNDRQRRIIQISQEWGIVLPPAPTPLSRPLQAPSFRTPADDQTAEELMQRRAADVAQYRPKSGLRQAFSSNNLKKGKNWDPNEVLEVLSAWIADAGSPAVAEALIAKLAAAGVDLGGSQKQRSGLLNRRRSVESFGDRTRLLRLAVDGNQWEMVQVLLPHADSLAIDACLPAAIRTGNVPVVELLLRHGASAAQTPDGPDAFRQACVIQAQSHMIGLIVRSEGRPPPSWTSASMCDAARAGCLETVLHLSRSTADGNHNQAEALKSAVALGRRDIALAIVMGNRPPQRPGLDEAFQLLYDHPSLNPSVKVEMAELLLCAGADGIVLAQALQRSCEVRFLEMAYLLAAYGASVEYDDAAVLKTAIARGELALVNSMLHHGTKLGAPLASSCVPLIAKQAPFDYRHAILSLLLRKGANGTALDEMLIDAAEAGDMNSLDLLLTPFFPAASPMSPQGSPNSRASYDPNRHEVASVDHKSGEALRTAVLRGDIPMTQKILAGQPSPETLSVVFPLTRKLSNVDRYKMVELFLQSSLSGPCLHAALHDAINEDVSQRDNSLIKLLLKYDADVNFSQGPGLTSLIKQKDVELLAALLHKASPQTAAAHMQDVMHVADHRARYEMMAMFLNAGAAIGVKEVATALLETLSERPVDMSLLHLLLRQGDADVNLLDGAIVKQAVVNPDPKILELIFQGRLSASSISCGLNELVLLPSTEVKAWKLGIITNKSNRKEDLSWVLVHEVQSISRTKAGAASLATLKQLLASGADPNAYKAAALCHAVIAANTQIVDILFGCRMPPTPAALGAALPHVLQISEPMERLALTKRLVEAGANPLEINRALTHAIATYPGDIPLLCVLAAAADTSDGEALSLAVSRESPEIMDLLLAQSLHATEVRSATLGKVMGIKNRTARDSMCQSLLKAGVSADMASSALLIAARDGDLKLGDILMDHGASISSNGGQAIIEACRGGSPEVLSVLLKADPNTSKKTLEAGFQAATEVSDLNKRSVIFEQILKRGVRGELVDAQLESAARSGGDGQGVLRVLLVSGADPNYNNGESVVAATRSAFIESLELLLGLWDECGNQKKPSQPTLVRALKACWSLNRDNRFRIVGDLIKADLEVTEDLHIALNDAVNEENPEERLVRLLLDHGASPSANGCKTLVDAVRSVASSSLALLLQKKLPEQHIGRAFNQAFTADTFNTWFTEPGLETARMLLDRGARGDVLSTALILIMKNSTKETRDFADRFFDLLIAHGPDVNYNDGEPLQQAASRADVPWTARLLECHPSAQTLSLAFQCIFDTALPQDGVLDLFKMFADYQEGGVRIDVVSGPQGSEPVLVRAVNQYPRSTTILTTLLDAGFYYDQATTCRIHPDIDDEEEVTLLAWAIAQPQKRISTAVIELLIERGAKVNVETSLSHTTPLMLAVQARRPDLVKLLLLEGADVDAVDYRERTPLSMATHIGGDIAVQMMSSLLAAEPARDDGSLHNAARDLNLPAVRVLVQSGHDPDFPSPMHGGRSALGEVCRHGSDAGEMTADRERAMQKVMAFLIDSNSDLSLKTSGKSLLHVCFDASDPVVTTRAFLRSGMWKHVNKPFNQFVDAGYTYSPTMYIAKGLASSDVRDQVLAVLRASRANDVFYANEGAQPEGAVGLPEDMVVQERARKARLARMAEETEEFSIALARRREIASVEQQILAQKAQMEDARRRKLHTEDIGALRSRAQLEESLASAAHHRRLAEHHAVAEASVGRTRALAATEIEAEESRQRKALEWETKLNTERVDNARALSSIRISERQEVERIERGAEGRIKNRLEAQRKLVESQEKLAKRLADGSPGAGDPRRQIGYVTELN</sequence>
<dbReference type="STRING" id="45235.A0A2K3Q813"/>
<evidence type="ECO:0000256" key="1">
    <source>
        <dbReference type="ARBA" id="ARBA00022737"/>
    </source>
</evidence>
<dbReference type="InterPro" id="IPR002110">
    <property type="entry name" value="Ankyrin_rpt"/>
</dbReference>
<dbReference type="InterPro" id="IPR051165">
    <property type="entry name" value="Multifunctional_ANK_Repeat"/>
</dbReference>
<proteinExistence type="predicted"/>
<feature type="region of interest" description="Disordered" evidence="4">
    <location>
        <begin position="1822"/>
        <end position="1845"/>
    </location>
</feature>
<keyword evidence="6" id="KW-1185">Reference proteome</keyword>
<dbReference type="Gene3D" id="1.25.40.20">
    <property type="entry name" value="Ankyrin repeat-containing domain"/>
    <property type="match status" value="7"/>
</dbReference>
<dbReference type="InterPro" id="IPR036770">
    <property type="entry name" value="Ankyrin_rpt-contain_sf"/>
</dbReference>
<dbReference type="PANTHER" id="PTHR24123">
    <property type="entry name" value="ANKYRIN REPEAT-CONTAINING"/>
    <property type="match status" value="1"/>
</dbReference>
<dbReference type="PROSITE" id="PS50088">
    <property type="entry name" value="ANK_REPEAT"/>
    <property type="match status" value="1"/>
</dbReference>
<dbReference type="OrthoDB" id="194358at2759"/>
<dbReference type="SMART" id="SM00248">
    <property type="entry name" value="ANK"/>
    <property type="match status" value="16"/>
</dbReference>
<name>A0A2K3Q813_9HYPO</name>
<feature type="repeat" description="ANK" evidence="3">
    <location>
        <begin position="1414"/>
        <end position="1446"/>
    </location>
</feature>
<evidence type="ECO:0000313" key="6">
    <source>
        <dbReference type="Proteomes" id="UP000236621"/>
    </source>
</evidence>
<dbReference type="Pfam" id="PF12796">
    <property type="entry name" value="Ank_2"/>
    <property type="match status" value="1"/>
</dbReference>
<dbReference type="Proteomes" id="UP000236621">
    <property type="component" value="Unassembled WGS sequence"/>
</dbReference>
<comment type="caution">
    <text evidence="5">The sequence shown here is derived from an EMBL/GenBank/DDBJ whole genome shotgun (WGS) entry which is preliminary data.</text>
</comment>
<dbReference type="PROSITE" id="PS50297">
    <property type="entry name" value="ANK_REP_REGION"/>
    <property type="match status" value="1"/>
</dbReference>
<evidence type="ECO:0000256" key="4">
    <source>
        <dbReference type="SAM" id="MobiDB-lite"/>
    </source>
</evidence>
<accession>A0A2K3Q813</accession>
<reference evidence="5 6" key="1">
    <citation type="submission" date="2017-08" db="EMBL/GenBank/DDBJ databases">
        <title>Harnessing the power of phylogenomics to disentangle the directionality and signatures of interkingdom host jumping in the parasitic fungal genus Tolypocladium.</title>
        <authorList>
            <person name="Quandt C.A."/>
            <person name="Patterson W."/>
            <person name="Spatafora J.W."/>
        </authorList>
    </citation>
    <scope>NUCLEOTIDE SEQUENCE [LARGE SCALE GENOMIC DNA]</scope>
    <source>
        <strain evidence="5 6">CBS 113982</strain>
    </source>
</reference>